<feature type="compositionally biased region" description="Basic and acidic residues" evidence="1">
    <location>
        <begin position="238"/>
        <end position="251"/>
    </location>
</feature>
<dbReference type="Pfam" id="PF12784">
    <property type="entry name" value="PDDEXK_2"/>
    <property type="match status" value="1"/>
</dbReference>
<dbReference type="HOGENOM" id="CLU_057504_1_2_3"/>
<dbReference type="AlphaFoldDB" id="Q111X0"/>
<feature type="domain" description="DUF4351" evidence="2">
    <location>
        <begin position="245"/>
        <end position="303"/>
    </location>
</feature>
<dbReference type="NCBIfam" id="TIGR01784">
    <property type="entry name" value="T_den_put_tspse"/>
    <property type="match status" value="1"/>
</dbReference>
<dbReference type="RefSeq" id="WP_011612068.1">
    <property type="nucleotide sequence ID" value="NC_008312.1"/>
</dbReference>
<accession>Q111X0</accession>
<dbReference type="PANTHER" id="PTHR41317:SF1">
    <property type="entry name" value="PD-(D_E)XK NUCLEASE FAMILY TRANSPOSASE"/>
    <property type="match status" value="1"/>
</dbReference>
<evidence type="ECO:0000256" key="1">
    <source>
        <dbReference type="SAM" id="MobiDB-lite"/>
    </source>
</evidence>
<dbReference type="Pfam" id="PF14261">
    <property type="entry name" value="DUF4351"/>
    <property type="match status" value="1"/>
</dbReference>
<sequence>MKFVSPKIDYAFKKIFGSQQSQDILISFLNAIIYGGKKIIQSLTIANPFNPGQLLSLKDTYLDIKAVLVDGSIVVIEMQVARMTGFNKRVAYNLAKAYANQLETGEDYLLLNPAIGVTITDFILFENNEDIINKFVFQQETKKFKFLEQELQLFFVELPKFKKNLSELHTLSDKWIYFLKSASRLDEIPENLREVSEIEKALNIANKINMTAEELDIVERRGIAMQDERGRITYAEQQGERRGEQKGEQKGRGQLIIRQLKKRFGEVPEAITSQIEGLSVAHLDNLGEDSLDFNNLEDLLSWLHLFEDF</sequence>
<dbReference type="OrthoDB" id="451742at2"/>
<evidence type="ECO:0000259" key="2">
    <source>
        <dbReference type="Pfam" id="PF14261"/>
    </source>
</evidence>
<evidence type="ECO:0000313" key="3">
    <source>
        <dbReference type="EMBL" id="ABG51704.1"/>
    </source>
</evidence>
<feature type="region of interest" description="Disordered" evidence="1">
    <location>
        <begin position="234"/>
        <end position="253"/>
    </location>
</feature>
<dbReference type="KEGG" id="ter:Tery_2497"/>
<organism evidence="3">
    <name type="scientific">Trichodesmium erythraeum (strain IMS101)</name>
    <dbReference type="NCBI Taxonomy" id="203124"/>
    <lineage>
        <taxon>Bacteria</taxon>
        <taxon>Bacillati</taxon>
        <taxon>Cyanobacteriota</taxon>
        <taxon>Cyanophyceae</taxon>
        <taxon>Oscillatoriophycideae</taxon>
        <taxon>Oscillatoriales</taxon>
        <taxon>Microcoleaceae</taxon>
        <taxon>Trichodesmium</taxon>
    </lineage>
</organism>
<reference evidence="3" key="1">
    <citation type="submission" date="2006-06" db="EMBL/GenBank/DDBJ databases">
        <title>Complete sequence of Trichodesmium erythraeum IMS101.</title>
        <authorList>
            <consortium name="US DOE Joint Genome Institute"/>
            <person name="Copeland A."/>
            <person name="Lucas S."/>
            <person name="Lapidus A."/>
            <person name="Barry K."/>
            <person name="Detter J.C."/>
            <person name="Glavina del Rio T."/>
            <person name="Hammon N."/>
            <person name="Israni S."/>
            <person name="Dalin E."/>
            <person name="Tice H."/>
            <person name="Pitluck S."/>
            <person name="Kiss H."/>
            <person name="Munk A.C."/>
            <person name="Brettin T."/>
            <person name="Bruce D."/>
            <person name="Han C."/>
            <person name="Tapia R."/>
            <person name="Gilna P."/>
            <person name="Schmutz J."/>
            <person name="Larimer F."/>
            <person name="Land M."/>
            <person name="Hauser L."/>
            <person name="Kyrpides N."/>
            <person name="Kim E."/>
            <person name="Richardson P."/>
        </authorList>
    </citation>
    <scope>NUCLEOTIDE SEQUENCE [LARGE SCALE GENOMIC DNA]</scope>
    <source>
        <strain evidence="3">IMS101</strain>
    </source>
</reference>
<gene>
    <name evidence="3" type="ordered locus">Tery_2497</name>
</gene>
<protein>
    <recommendedName>
        <fullName evidence="2">DUF4351 domain-containing protein</fullName>
    </recommendedName>
</protein>
<dbReference type="eggNOG" id="COG5464">
    <property type="taxonomic scope" value="Bacteria"/>
</dbReference>
<proteinExistence type="predicted"/>
<name>Q111X0_TRIEI</name>
<dbReference type="InterPro" id="IPR025587">
    <property type="entry name" value="DUF4351"/>
</dbReference>
<dbReference type="InterPro" id="IPR010106">
    <property type="entry name" value="RpnA"/>
</dbReference>
<dbReference type="STRING" id="203124.Tery_2497"/>
<dbReference type="EMBL" id="CP000393">
    <property type="protein sequence ID" value="ABG51704.1"/>
    <property type="molecule type" value="Genomic_DNA"/>
</dbReference>
<dbReference type="PANTHER" id="PTHR41317">
    <property type="entry name" value="PD-(D_E)XK NUCLEASE FAMILY TRANSPOSASE"/>
    <property type="match status" value="1"/>
</dbReference>